<dbReference type="Proteomes" id="UP000032503">
    <property type="component" value="Unassembled WGS sequence"/>
</dbReference>
<sequence length="216" mass="24748">MNIVADATAFATVADIVRGRTPVSPQDRELMDWIAKRYGVSVVAVLADRGRLPREPNRLRVAVWLETDAEAARFDSKGGNYDSKKQRVIGTRVLADLSEDEPMPFVVPQSFAGEARSDIYLHFTPQDIERIKAELAHPLIRAVRIWTGAVVFLETDAQVAQFAESAERERWTDVIWRAIHKKDEFGAIPRETFNIRVDSEQTFQEKFEGNRYYYFL</sequence>
<comment type="caution">
    <text evidence="1">The sequence shown here is derived from an EMBL/GenBank/DDBJ whole genome shotgun (WGS) entry which is preliminary data.</text>
</comment>
<keyword evidence="2" id="KW-1185">Reference proteome</keyword>
<accession>A0ABR5CH41</accession>
<proteinExistence type="predicted"/>
<organism evidence="1 2">
    <name type="scientific">Agreia bicolorata</name>
    <dbReference type="NCBI Taxonomy" id="110935"/>
    <lineage>
        <taxon>Bacteria</taxon>
        <taxon>Bacillati</taxon>
        <taxon>Actinomycetota</taxon>
        <taxon>Actinomycetes</taxon>
        <taxon>Micrococcales</taxon>
        <taxon>Microbacteriaceae</taxon>
        <taxon>Agreia</taxon>
    </lineage>
</organism>
<dbReference type="RefSeq" id="WP_044439727.1">
    <property type="nucleotide sequence ID" value="NZ_JYFC01000002.1"/>
</dbReference>
<evidence type="ECO:0000313" key="1">
    <source>
        <dbReference type="EMBL" id="KJC64954.1"/>
    </source>
</evidence>
<dbReference type="EMBL" id="JYFC01000002">
    <property type="protein sequence ID" value="KJC64954.1"/>
    <property type="molecule type" value="Genomic_DNA"/>
</dbReference>
<reference evidence="1 2" key="1">
    <citation type="journal article" date="2001" name="Int. J. Syst. Evol. Microbiol.">
        <title>Agreia bicolorata gen. nov., sp. nov., to accommodate actinobacteria isolated from narrow reed grass infected by the nematode Heteroanguina graminophila.</title>
        <authorList>
            <person name="Evtushenko L.I."/>
            <person name="Dorofeeva L.V."/>
            <person name="Dobrovolskaya T.G."/>
            <person name="Streshinskaya G.M."/>
            <person name="Subbotin S.A."/>
            <person name="Tiedje J.M."/>
        </authorList>
    </citation>
    <scope>NUCLEOTIDE SEQUENCE [LARGE SCALE GENOMIC DNA]</scope>
    <source>
        <strain evidence="1 2">VKM Ac-1804</strain>
    </source>
</reference>
<protein>
    <submittedName>
        <fullName evidence="1">Uncharacterized protein</fullName>
    </submittedName>
</protein>
<name>A0ABR5CH41_9MICO</name>
<evidence type="ECO:0000313" key="2">
    <source>
        <dbReference type="Proteomes" id="UP000032503"/>
    </source>
</evidence>
<gene>
    <name evidence="1" type="ORF">TZ00_04870</name>
</gene>